<dbReference type="AlphaFoldDB" id="A0A821LLZ8"/>
<protein>
    <submittedName>
        <fullName evidence="1">Uncharacterized protein</fullName>
    </submittedName>
</protein>
<reference evidence="1" key="1">
    <citation type="submission" date="2021-02" db="EMBL/GenBank/DDBJ databases">
        <authorList>
            <person name="Nowell W R."/>
        </authorList>
    </citation>
    <scope>NUCLEOTIDE SEQUENCE</scope>
</reference>
<dbReference type="Proteomes" id="UP000663873">
    <property type="component" value="Unassembled WGS sequence"/>
</dbReference>
<keyword evidence="2" id="KW-1185">Reference proteome</keyword>
<accession>A0A821LLZ8</accession>
<sequence length="208" mass="21629">SNAVYSAPAGFANGMNGSILYGGVSLDALRGYSTGTTGTSPYVFATHAGQSLQQPALYAAQLQAVAQQQQAVQFAAAQQQQQQQQQNLINSIPAGYMLVRTANGGYALLGNPTGASTATMQPQAQASLAQQQYISFNAAGQPTAATSRYPVAMVGGQSQQLVYQYAGQPTGQATPTQYIQVPANYVQQQLSTSPIMQAAASTGSQGFY</sequence>
<gene>
    <name evidence="1" type="ORF">UJA718_LOCUS39064</name>
</gene>
<dbReference type="EMBL" id="CAJOBP010040862">
    <property type="protein sequence ID" value="CAF4753616.1"/>
    <property type="molecule type" value="Genomic_DNA"/>
</dbReference>
<name>A0A821LLZ8_9BILA</name>
<proteinExistence type="predicted"/>
<feature type="non-terminal residue" evidence="1">
    <location>
        <position position="208"/>
    </location>
</feature>
<organism evidence="1 2">
    <name type="scientific">Rotaria socialis</name>
    <dbReference type="NCBI Taxonomy" id="392032"/>
    <lineage>
        <taxon>Eukaryota</taxon>
        <taxon>Metazoa</taxon>
        <taxon>Spiralia</taxon>
        <taxon>Gnathifera</taxon>
        <taxon>Rotifera</taxon>
        <taxon>Eurotatoria</taxon>
        <taxon>Bdelloidea</taxon>
        <taxon>Philodinida</taxon>
        <taxon>Philodinidae</taxon>
        <taxon>Rotaria</taxon>
    </lineage>
</organism>
<evidence type="ECO:0000313" key="1">
    <source>
        <dbReference type="EMBL" id="CAF4753616.1"/>
    </source>
</evidence>
<comment type="caution">
    <text evidence="1">The sequence shown here is derived from an EMBL/GenBank/DDBJ whole genome shotgun (WGS) entry which is preliminary data.</text>
</comment>
<evidence type="ECO:0000313" key="2">
    <source>
        <dbReference type="Proteomes" id="UP000663873"/>
    </source>
</evidence>